<reference evidence="2 3" key="1">
    <citation type="submission" date="2016-03" db="EMBL/GenBank/DDBJ databases">
        <title>Trachymyrmex septentrionalis WGS genome.</title>
        <authorList>
            <person name="Nygaard S."/>
            <person name="Hu H."/>
            <person name="Boomsma J."/>
            <person name="Zhang G."/>
        </authorList>
    </citation>
    <scope>NUCLEOTIDE SEQUENCE [LARGE SCALE GENOMIC DNA]</scope>
    <source>
        <strain evidence="2">Tsep2-gDNA-1</strain>
        <tissue evidence="2">Whole body</tissue>
    </source>
</reference>
<accession>A0A195FVE9</accession>
<dbReference type="AlphaFoldDB" id="A0A195FVE9"/>
<evidence type="ECO:0000313" key="2">
    <source>
        <dbReference type="EMBL" id="KYN44272.1"/>
    </source>
</evidence>
<evidence type="ECO:0000256" key="1">
    <source>
        <dbReference type="SAM" id="MobiDB-lite"/>
    </source>
</evidence>
<gene>
    <name evidence="2" type="ORF">ALC56_01243</name>
</gene>
<evidence type="ECO:0000313" key="3">
    <source>
        <dbReference type="Proteomes" id="UP000078541"/>
    </source>
</evidence>
<protein>
    <submittedName>
        <fullName evidence="2">Uncharacterized protein</fullName>
    </submittedName>
</protein>
<dbReference type="EMBL" id="KQ981241">
    <property type="protein sequence ID" value="KYN44272.1"/>
    <property type="molecule type" value="Genomic_DNA"/>
</dbReference>
<proteinExistence type="predicted"/>
<keyword evidence="3" id="KW-1185">Reference proteome</keyword>
<dbReference type="Proteomes" id="UP000078541">
    <property type="component" value="Unassembled WGS sequence"/>
</dbReference>
<sequence length="433" mass="48718">MLTNLHVNLSRPWEHLCSWTTSMYPPGSFTAFRILPKGAWVVAMILGEKLSAIVISSSIRRLVRVVAAGQAMMMVDHHSDLEVSSRASSLERAPKISPRVPPGSDKSRNHSLQKVDVHFPFASSDSPTATRIAVLLPGDFCMNFSNTNLDQNSLLILENSQRSVSRTSSSSRYTCLIRLKSRRTHPLASAIRWRVPYQVGLMMPATPQALIGSLSREFSGYQLVGLRASERASSPEAVGDSGRHRSIVIGTRVLVNLHLRLRVTKTVELCLVSDVHRLSSIPIVPESRKALRSALRSFFSVRNRIEDRDTQEITSASEHVLRSHLRNVSGIAGKHRKLYKNISSYFYLSIGNLGKQSENRFSLQYRLHKQLKVVLPKEYYSIPLARFRGPAERHLITRINENLDQQDCIREVGGSYLELSQLLVIVRYISSKN</sequence>
<feature type="region of interest" description="Disordered" evidence="1">
    <location>
        <begin position="87"/>
        <end position="109"/>
    </location>
</feature>
<name>A0A195FVE9_9HYME</name>
<organism evidence="2 3">
    <name type="scientific">Trachymyrmex septentrionalis</name>
    <dbReference type="NCBI Taxonomy" id="34720"/>
    <lineage>
        <taxon>Eukaryota</taxon>
        <taxon>Metazoa</taxon>
        <taxon>Ecdysozoa</taxon>
        <taxon>Arthropoda</taxon>
        <taxon>Hexapoda</taxon>
        <taxon>Insecta</taxon>
        <taxon>Pterygota</taxon>
        <taxon>Neoptera</taxon>
        <taxon>Endopterygota</taxon>
        <taxon>Hymenoptera</taxon>
        <taxon>Apocrita</taxon>
        <taxon>Aculeata</taxon>
        <taxon>Formicoidea</taxon>
        <taxon>Formicidae</taxon>
        <taxon>Myrmicinae</taxon>
        <taxon>Trachymyrmex</taxon>
    </lineage>
</organism>